<feature type="domain" description="Glyoxalase/fosfomycin resistance/dioxygenase" evidence="1">
    <location>
        <begin position="10"/>
        <end position="114"/>
    </location>
</feature>
<organism evidence="2 3">
    <name type="scientific">Acetobacter syzygii</name>
    <dbReference type="NCBI Taxonomy" id="146476"/>
    <lineage>
        <taxon>Bacteria</taxon>
        <taxon>Pseudomonadati</taxon>
        <taxon>Pseudomonadota</taxon>
        <taxon>Alphaproteobacteria</taxon>
        <taxon>Acetobacterales</taxon>
        <taxon>Acetobacteraceae</taxon>
        <taxon>Acetobacter</taxon>
    </lineage>
</organism>
<proteinExistence type="predicted"/>
<dbReference type="InterPro" id="IPR029068">
    <property type="entry name" value="Glyas_Bleomycin-R_OHBP_Dase"/>
</dbReference>
<name>A0A270BLW4_9PROT</name>
<evidence type="ECO:0000259" key="1">
    <source>
        <dbReference type="Pfam" id="PF00903"/>
    </source>
</evidence>
<reference evidence="2 3" key="1">
    <citation type="submission" date="2017-04" db="EMBL/GenBank/DDBJ databases">
        <title>Kefir bacterial isolates.</title>
        <authorList>
            <person name="Kim Y."/>
            <person name="Blasche S."/>
            <person name="Patil K.R."/>
        </authorList>
    </citation>
    <scope>NUCLEOTIDE SEQUENCE [LARGE SCALE GENOMIC DNA]</scope>
    <source>
        <strain evidence="2 3">KR-2</strain>
    </source>
</reference>
<evidence type="ECO:0000313" key="2">
    <source>
        <dbReference type="EMBL" id="PAL25995.1"/>
    </source>
</evidence>
<dbReference type="OrthoDB" id="9812656at2"/>
<dbReference type="Gene3D" id="3.10.180.10">
    <property type="entry name" value="2,3-Dihydroxybiphenyl 1,2-Dioxygenase, domain 1"/>
    <property type="match status" value="1"/>
</dbReference>
<keyword evidence="3" id="KW-1185">Reference proteome</keyword>
<sequence>MKFDSSITFFYYKDIFDVVPFYEEILGLDLVLDQGLARIYRIGKESYFGIVDGNKGHLKHQKQNAVLLTILTDSVEDWHTKLQHAQVSKLSPIQKGRFCEHFFFEDPKGYALEIQRFHQPEIAALFRADV</sequence>
<dbReference type="InterPro" id="IPR004360">
    <property type="entry name" value="Glyas_Fos-R_dOase_dom"/>
</dbReference>
<evidence type="ECO:0000313" key="3">
    <source>
        <dbReference type="Proteomes" id="UP000216033"/>
    </source>
</evidence>
<protein>
    <submittedName>
        <fullName evidence="2">Bleomycin resistance protein</fullName>
    </submittedName>
</protein>
<dbReference type="Proteomes" id="UP000216033">
    <property type="component" value="Unassembled WGS sequence"/>
</dbReference>
<comment type="caution">
    <text evidence="2">The sequence shown here is derived from an EMBL/GenBank/DDBJ whole genome shotgun (WGS) entry which is preliminary data.</text>
</comment>
<dbReference type="SUPFAM" id="SSF54593">
    <property type="entry name" value="Glyoxalase/Bleomycin resistance protein/Dihydroxybiphenyl dioxygenase"/>
    <property type="match status" value="1"/>
</dbReference>
<gene>
    <name evidence="2" type="ORF">B9K05_07755</name>
</gene>
<accession>A0A270BLW4</accession>
<dbReference type="AlphaFoldDB" id="A0A270BLW4"/>
<dbReference type="EMBL" id="NDFP01000006">
    <property type="protein sequence ID" value="PAL25995.1"/>
    <property type="molecule type" value="Genomic_DNA"/>
</dbReference>
<dbReference type="Pfam" id="PF00903">
    <property type="entry name" value="Glyoxalase"/>
    <property type="match status" value="1"/>
</dbReference>
<dbReference type="RefSeq" id="WP_095351377.1">
    <property type="nucleotide sequence ID" value="NZ_NDFO01000006.1"/>
</dbReference>